<comment type="caution">
    <text evidence="1">The sequence shown here is derived from an EMBL/GenBank/DDBJ whole genome shotgun (WGS) entry which is preliminary data.</text>
</comment>
<organism evidence="1 3">
    <name type="scientific">Arctia plantaginis</name>
    <name type="common">Wood tiger moth</name>
    <name type="synonym">Phalaena plantaginis</name>
    <dbReference type="NCBI Taxonomy" id="874455"/>
    <lineage>
        <taxon>Eukaryota</taxon>
        <taxon>Metazoa</taxon>
        <taxon>Ecdysozoa</taxon>
        <taxon>Arthropoda</taxon>
        <taxon>Hexapoda</taxon>
        <taxon>Insecta</taxon>
        <taxon>Pterygota</taxon>
        <taxon>Neoptera</taxon>
        <taxon>Endopterygota</taxon>
        <taxon>Lepidoptera</taxon>
        <taxon>Glossata</taxon>
        <taxon>Ditrysia</taxon>
        <taxon>Noctuoidea</taxon>
        <taxon>Erebidae</taxon>
        <taxon>Arctiinae</taxon>
        <taxon>Arctia</taxon>
    </lineage>
</organism>
<proteinExistence type="predicted"/>
<dbReference type="EMBL" id="CADEBD010000745">
    <property type="protein sequence ID" value="CAB3259951.1"/>
    <property type="molecule type" value="Genomic_DNA"/>
</dbReference>
<evidence type="ECO:0000313" key="1">
    <source>
        <dbReference type="EMBL" id="CAB3251703.1"/>
    </source>
</evidence>
<reference evidence="3 4" key="1">
    <citation type="submission" date="2020-04" db="EMBL/GenBank/DDBJ databases">
        <authorList>
            <person name="Wallbank WR R."/>
            <person name="Pardo Diaz C."/>
            <person name="Kozak K."/>
            <person name="Martin S."/>
            <person name="Jiggins C."/>
            <person name="Moest M."/>
            <person name="Warren A I."/>
            <person name="Byers J.R.P. K."/>
            <person name="Montejo-Kovacevich G."/>
            <person name="Yen C E."/>
        </authorList>
    </citation>
    <scope>NUCLEOTIDE SEQUENCE [LARGE SCALE GENOMIC DNA]</scope>
</reference>
<evidence type="ECO:0000313" key="3">
    <source>
        <dbReference type="Proteomes" id="UP000494106"/>
    </source>
</evidence>
<sequence length="99" mass="10413">MYGTGGVNSEQGGAANATKAMISWLARGRQAAVSAGGTAARRVRRPTVSRPLLHVPVMPPGASCRHNKSLPAPHPLAHLTLRNRLGLRLSPCCSEEVLP</sequence>
<dbReference type="OrthoDB" id="7475653at2759"/>
<dbReference type="EMBL" id="CADEBC010000550">
    <property type="protein sequence ID" value="CAB3251703.1"/>
    <property type="molecule type" value="Genomic_DNA"/>
</dbReference>
<evidence type="ECO:0000313" key="4">
    <source>
        <dbReference type="Proteomes" id="UP000494256"/>
    </source>
</evidence>
<accession>A0A8S1AZK2</accession>
<protein>
    <submittedName>
        <fullName evidence="1">Uncharacterized protein</fullName>
    </submittedName>
</protein>
<dbReference type="Proteomes" id="UP000494106">
    <property type="component" value="Unassembled WGS sequence"/>
</dbReference>
<name>A0A8S1AZK2_ARCPL</name>
<dbReference type="Proteomes" id="UP000494256">
    <property type="component" value="Unassembled WGS sequence"/>
</dbReference>
<dbReference type="AlphaFoldDB" id="A0A8S1AZK2"/>
<evidence type="ECO:0000313" key="2">
    <source>
        <dbReference type="EMBL" id="CAB3259951.1"/>
    </source>
</evidence>
<keyword evidence="3" id="KW-1185">Reference proteome</keyword>
<gene>
    <name evidence="1" type="ORF">APLA_LOCUS13167</name>
    <name evidence="2" type="ORF">APLA_LOCUS16866</name>
</gene>